<dbReference type="GO" id="GO:0030686">
    <property type="term" value="C:90S preribosome"/>
    <property type="evidence" value="ECO:0007669"/>
    <property type="project" value="TreeGrafter"/>
</dbReference>
<keyword evidence="4" id="KW-1185">Reference proteome</keyword>
<comment type="caution">
    <text evidence="2">The sequence shown here is derived from an EMBL/GenBank/DDBJ whole genome shotgun (WGS) entry which is preliminary data.</text>
</comment>
<name>A0A9P1BZ15_9DINO</name>
<organism evidence="2">
    <name type="scientific">Cladocopium goreaui</name>
    <dbReference type="NCBI Taxonomy" id="2562237"/>
    <lineage>
        <taxon>Eukaryota</taxon>
        <taxon>Sar</taxon>
        <taxon>Alveolata</taxon>
        <taxon>Dinophyceae</taxon>
        <taxon>Suessiales</taxon>
        <taxon>Symbiodiniaceae</taxon>
        <taxon>Cladocopium</taxon>
    </lineage>
</organism>
<dbReference type="GO" id="GO:0032040">
    <property type="term" value="C:small-subunit processome"/>
    <property type="evidence" value="ECO:0007669"/>
    <property type="project" value="TreeGrafter"/>
</dbReference>
<dbReference type="PANTHER" id="PTHR13457">
    <property type="entry name" value="BAP28"/>
    <property type="match status" value="1"/>
</dbReference>
<dbReference type="PANTHER" id="PTHR13457:SF1">
    <property type="entry name" value="HEAT REPEAT-CONTAINING PROTEIN 1"/>
    <property type="match status" value="1"/>
</dbReference>
<evidence type="ECO:0000313" key="4">
    <source>
        <dbReference type="Proteomes" id="UP001152797"/>
    </source>
</evidence>
<dbReference type="InterPro" id="IPR016024">
    <property type="entry name" value="ARM-type_fold"/>
</dbReference>
<keyword evidence="1" id="KW-0687">Ribonucleoprotein</keyword>
<dbReference type="Proteomes" id="UP001152797">
    <property type="component" value="Unassembled WGS sequence"/>
</dbReference>
<evidence type="ECO:0000313" key="2">
    <source>
        <dbReference type="EMBL" id="CAI3982382.1"/>
    </source>
</evidence>
<dbReference type="GO" id="GO:0000462">
    <property type="term" value="P:maturation of SSU-rRNA from tricistronic rRNA transcript (SSU-rRNA, 5.8S rRNA, LSU-rRNA)"/>
    <property type="evidence" value="ECO:0007669"/>
    <property type="project" value="TreeGrafter"/>
</dbReference>
<dbReference type="GO" id="GO:0034455">
    <property type="term" value="C:t-UTP complex"/>
    <property type="evidence" value="ECO:0007669"/>
    <property type="project" value="TreeGrafter"/>
</dbReference>
<dbReference type="EMBL" id="CAMXCT010000711">
    <property type="protein sequence ID" value="CAI3982382.1"/>
    <property type="molecule type" value="Genomic_DNA"/>
</dbReference>
<keyword evidence="1" id="KW-0690">Ribosome biogenesis</keyword>
<dbReference type="EMBL" id="CAMXCT030000711">
    <property type="protein sequence ID" value="CAL4769694.1"/>
    <property type="molecule type" value="Genomic_DNA"/>
</dbReference>
<dbReference type="SUPFAM" id="SSF48371">
    <property type="entry name" value="ARM repeat"/>
    <property type="match status" value="1"/>
</dbReference>
<evidence type="ECO:0000256" key="1">
    <source>
        <dbReference type="RuleBase" id="RU367065"/>
    </source>
</evidence>
<keyword evidence="1" id="KW-0539">Nucleus</keyword>
<comment type="subcellular location">
    <subcellularLocation>
        <location evidence="1">Nucleus</location>
        <location evidence="1">Nucleolus</location>
    </subcellularLocation>
</comment>
<proteinExistence type="inferred from homology"/>
<dbReference type="OrthoDB" id="434933at2759"/>
<comment type="function">
    <text evidence="1">Involved in nucleolar processing of pre-18S ribosomal RNA.</text>
</comment>
<accession>A0A9P1BZ15</accession>
<reference evidence="3" key="2">
    <citation type="submission" date="2024-04" db="EMBL/GenBank/DDBJ databases">
        <authorList>
            <person name="Chen Y."/>
            <person name="Shah S."/>
            <person name="Dougan E. K."/>
            <person name="Thang M."/>
            <person name="Chan C."/>
        </authorList>
    </citation>
    <scope>NUCLEOTIDE SEQUENCE [LARGE SCALE GENOMIC DNA]</scope>
</reference>
<dbReference type="GO" id="GO:0030515">
    <property type="term" value="F:snoRNA binding"/>
    <property type="evidence" value="ECO:0007669"/>
    <property type="project" value="TreeGrafter"/>
</dbReference>
<comment type="similarity">
    <text evidence="1">Belongs to the HEATR1/UTP10 family.</text>
</comment>
<gene>
    <name evidence="2" type="ORF">C1SCF055_LOCUS10084</name>
</gene>
<dbReference type="AlphaFoldDB" id="A0A9P1BZ15"/>
<sequence>MAALTTLAVEAEGLAEELLMPLANKDISSALKASHSVALRLAREKLPRKKRRTLSGSRTDKEVLSSQSWWWYDVAMACLNFLGLAFKQGSNSGPEAKVWAESFEELLEPCVSILDVFEFLAVDDAICSGLARVLQSALVAMTASSAEDGVKRMMQAVLEKTRSEDAEVVLMALRCAHRIWSDLGIQVVMSLSEVVMYTSELQDHEDSRVETEVKAMVRTIEDCTGESLHDAMKT</sequence>
<dbReference type="InterPro" id="IPR040191">
    <property type="entry name" value="UTP10"/>
</dbReference>
<reference evidence="2" key="1">
    <citation type="submission" date="2022-10" db="EMBL/GenBank/DDBJ databases">
        <authorList>
            <person name="Chen Y."/>
            <person name="Dougan E. K."/>
            <person name="Chan C."/>
            <person name="Rhodes N."/>
            <person name="Thang M."/>
        </authorList>
    </citation>
    <scope>NUCLEOTIDE SEQUENCE</scope>
</reference>
<keyword evidence="1" id="KW-0698">rRNA processing</keyword>
<dbReference type="EMBL" id="CAMXCT020000711">
    <property type="protein sequence ID" value="CAL1135757.1"/>
    <property type="molecule type" value="Genomic_DNA"/>
</dbReference>
<dbReference type="GO" id="GO:0045943">
    <property type="term" value="P:positive regulation of transcription by RNA polymerase I"/>
    <property type="evidence" value="ECO:0007669"/>
    <property type="project" value="TreeGrafter"/>
</dbReference>
<evidence type="ECO:0000313" key="3">
    <source>
        <dbReference type="EMBL" id="CAL1135757.1"/>
    </source>
</evidence>
<protein>
    <recommendedName>
        <fullName evidence="1">HEAT repeat-containing protein 1</fullName>
    </recommendedName>
</protein>